<evidence type="ECO:0000313" key="15">
    <source>
        <dbReference type="Proteomes" id="UP001176940"/>
    </source>
</evidence>
<comment type="caution">
    <text evidence="14">The sequence shown here is derived from an EMBL/GenBank/DDBJ whole genome shotgun (WGS) entry which is preliminary data.</text>
</comment>
<dbReference type="Gene3D" id="1.20.140.10">
    <property type="entry name" value="Butyryl-CoA Dehydrogenase, subunit A, domain 3"/>
    <property type="match status" value="2"/>
</dbReference>
<evidence type="ECO:0000256" key="2">
    <source>
        <dbReference type="ARBA" id="ARBA00004275"/>
    </source>
</evidence>
<evidence type="ECO:0008006" key="16">
    <source>
        <dbReference type="Google" id="ProtNLM"/>
    </source>
</evidence>
<keyword evidence="7" id="KW-0560">Oxidoreductase</keyword>
<evidence type="ECO:0000259" key="11">
    <source>
        <dbReference type="Pfam" id="PF01756"/>
    </source>
</evidence>
<dbReference type="SUPFAM" id="SSF47203">
    <property type="entry name" value="Acyl-CoA dehydrogenase C-terminal domain-like"/>
    <property type="match status" value="2"/>
</dbReference>
<name>A0ABN9L870_9NEOB</name>
<evidence type="ECO:0000256" key="9">
    <source>
        <dbReference type="ARBA" id="ARBA00023140"/>
    </source>
</evidence>
<gene>
    <name evidence="14" type="ORF">RIMI_LOCUS6423911</name>
</gene>
<dbReference type="Pfam" id="PF01756">
    <property type="entry name" value="ACOX"/>
    <property type="match status" value="1"/>
</dbReference>
<evidence type="ECO:0000256" key="6">
    <source>
        <dbReference type="ARBA" id="ARBA00022832"/>
    </source>
</evidence>
<evidence type="ECO:0000259" key="12">
    <source>
        <dbReference type="Pfam" id="PF14749"/>
    </source>
</evidence>
<evidence type="ECO:0000256" key="3">
    <source>
        <dbReference type="ARBA" id="ARBA00006288"/>
    </source>
</evidence>
<keyword evidence="4" id="KW-0285">Flavoprotein</keyword>
<evidence type="ECO:0000256" key="5">
    <source>
        <dbReference type="ARBA" id="ARBA00022827"/>
    </source>
</evidence>
<comment type="subcellular location">
    <subcellularLocation>
        <location evidence="2">Peroxisome</location>
    </subcellularLocation>
</comment>
<organism evidence="14 15">
    <name type="scientific">Ranitomeya imitator</name>
    <name type="common">mimic poison frog</name>
    <dbReference type="NCBI Taxonomy" id="111125"/>
    <lineage>
        <taxon>Eukaryota</taxon>
        <taxon>Metazoa</taxon>
        <taxon>Chordata</taxon>
        <taxon>Craniata</taxon>
        <taxon>Vertebrata</taxon>
        <taxon>Euteleostomi</taxon>
        <taxon>Amphibia</taxon>
        <taxon>Batrachia</taxon>
        <taxon>Anura</taxon>
        <taxon>Neobatrachia</taxon>
        <taxon>Hyloidea</taxon>
        <taxon>Dendrobatidae</taxon>
        <taxon>Dendrobatinae</taxon>
        <taxon>Ranitomeya</taxon>
    </lineage>
</organism>
<dbReference type="InterPro" id="IPR046373">
    <property type="entry name" value="Acyl-CoA_Oxase/DH_mid-dom_sf"/>
</dbReference>
<evidence type="ECO:0000259" key="13">
    <source>
        <dbReference type="Pfam" id="PF22924"/>
    </source>
</evidence>
<comment type="cofactor">
    <cofactor evidence="1">
        <name>FAD</name>
        <dbReference type="ChEBI" id="CHEBI:57692"/>
    </cofactor>
</comment>
<proteinExistence type="inferred from homology"/>
<feature type="region of interest" description="Disordered" evidence="10">
    <location>
        <begin position="1"/>
        <end position="53"/>
    </location>
</feature>
<dbReference type="InterPro" id="IPR055060">
    <property type="entry name" value="ACOX_C_alpha1"/>
</dbReference>
<evidence type="ECO:0000256" key="10">
    <source>
        <dbReference type="SAM" id="MobiDB-lite"/>
    </source>
</evidence>
<feature type="domain" description="Acyl-CoA oxidase C-alpha1" evidence="13">
    <location>
        <begin position="422"/>
        <end position="584"/>
    </location>
</feature>
<dbReference type="Proteomes" id="UP001176940">
    <property type="component" value="Unassembled WGS sequence"/>
</dbReference>
<dbReference type="InterPro" id="IPR029320">
    <property type="entry name" value="Acyl-CoA_ox_N"/>
</dbReference>
<dbReference type="Gene3D" id="2.40.110.10">
    <property type="entry name" value="Butyryl-CoA Dehydrogenase, subunit A, domain 2"/>
    <property type="match status" value="1"/>
</dbReference>
<feature type="domain" description="Acyl-coenzyme A oxidase N-terminal" evidence="12">
    <location>
        <begin position="164"/>
        <end position="280"/>
    </location>
</feature>
<feature type="compositionally biased region" description="Polar residues" evidence="10">
    <location>
        <begin position="35"/>
        <end position="50"/>
    </location>
</feature>
<protein>
    <recommendedName>
        <fullName evidence="16">Acyl-coenzyme A oxidase</fullName>
    </recommendedName>
</protein>
<evidence type="ECO:0000256" key="8">
    <source>
        <dbReference type="ARBA" id="ARBA00023098"/>
    </source>
</evidence>
<dbReference type="Pfam" id="PF14749">
    <property type="entry name" value="Acyl-CoA_ox_N"/>
    <property type="match status" value="1"/>
</dbReference>
<evidence type="ECO:0000256" key="7">
    <source>
        <dbReference type="ARBA" id="ARBA00023002"/>
    </source>
</evidence>
<dbReference type="PANTHER" id="PTHR10909:SF344">
    <property type="entry name" value="PEROXISOMAL ACYL-COENZYME A OXIDASE 2"/>
    <property type="match status" value="1"/>
</dbReference>
<comment type="similarity">
    <text evidence="3">Belongs to the acyl-CoA oxidase family.</text>
</comment>
<dbReference type="SUPFAM" id="SSF56645">
    <property type="entry name" value="Acyl-CoA dehydrogenase NM domain-like"/>
    <property type="match status" value="1"/>
</dbReference>
<dbReference type="InterPro" id="IPR012258">
    <property type="entry name" value="Acyl-CoA_oxidase"/>
</dbReference>
<keyword evidence="9" id="KW-0576">Peroxisome</keyword>
<dbReference type="InterPro" id="IPR002655">
    <property type="entry name" value="Acyl-CoA_oxidase_C"/>
</dbReference>
<dbReference type="EMBL" id="CAUEEQ010011549">
    <property type="protein sequence ID" value="CAJ0935721.1"/>
    <property type="molecule type" value="Genomic_DNA"/>
</dbReference>
<keyword evidence="8" id="KW-0443">Lipid metabolism</keyword>
<evidence type="ECO:0000256" key="1">
    <source>
        <dbReference type="ARBA" id="ARBA00001974"/>
    </source>
</evidence>
<dbReference type="Gene3D" id="1.10.540.10">
    <property type="entry name" value="Acyl-CoA dehydrogenase/oxidase, N-terminal domain"/>
    <property type="match status" value="1"/>
</dbReference>
<evidence type="ECO:0000256" key="4">
    <source>
        <dbReference type="ARBA" id="ARBA00022630"/>
    </source>
</evidence>
<dbReference type="PIRSF" id="PIRSF000168">
    <property type="entry name" value="Acyl-CoA_oxidase"/>
    <property type="match status" value="1"/>
</dbReference>
<keyword evidence="5" id="KW-0274">FAD</keyword>
<dbReference type="PANTHER" id="PTHR10909">
    <property type="entry name" value="ELECTRON TRANSPORT OXIDOREDUCTASE"/>
    <property type="match status" value="1"/>
</dbReference>
<dbReference type="InterPro" id="IPR009100">
    <property type="entry name" value="AcylCoA_DH/oxidase_NM_dom_sf"/>
</dbReference>
<dbReference type="InterPro" id="IPR036250">
    <property type="entry name" value="AcylCo_DH-like_C"/>
</dbReference>
<dbReference type="InterPro" id="IPR037069">
    <property type="entry name" value="AcylCoA_DH/ox_N_sf"/>
</dbReference>
<accession>A0ABN9L870</accession>
<keyword evidence="15" id="KW-1185">Reference proteome</keyword>
<reference evidence="14" key="1">
    <citation type="submission" date="2023-07" db="EMBL/GenBank/DDBJ databases">
        <authorList>
            <person name="Stuckert A."/>
        </authorList>
    </citation>
    <scope>NUCLEOTIDE SEQUENCE</scope>
</reference>
<feature type="domain" description="Acyl-CoA oxidase C-terminal" evidence="11">
    <location>
        <begin position="621"/>
        <end position="801"/>
    </location>
</feature>
<evidence type="ECO:0000313" key="14">
    <source>
        <dbReference type="EMBL" id="CAJ0935721.1"/>
    </source>
</evidence>
<dbReference type="Pfam" id="PF22924">
    <property type="entry name" value="ACOX_C_alpha1"/>
    <property type="match status" value="1"/>
</dbReference>
<keyword evidence="6" id="KW-0276">Fatty acid metabolism</keyword>
<sequence>MAARSAGTGQTGEYSKCRGPELAATPAPDPHSAPVSPSAQTPQHSAPSDDSSVRGIQYNGASYGAINIYGAVYGAYTMEHLIGAINLHGAVYGADTMEHLMGLICSCSSSLLPCAKSPACAKVTIQDSPRATSAKAQLPVHNGLVERRDVNPDLASERESPSFNVETLTNILDEGAEETRVRRAVVSAINKDPVFSREFLYFKTRAERYEGGIKNSIHLRRKMKEMGWDENGPEITYIISALGGEIGFNIHHIFKKTISALGTDEQISKWLPLADNYQIFGTYAQTELGHGTYLRGLETTATFDPSTQEFIIDTPQITATKWWPGDLGKTSTHAVVLAQLCSNGKKYGMHPFIVQVRSLKDHTPLPGISVGDIGPKMSFENIDNGYLIMRNIRVPKENMLSRYSQVLPDGSYIKRGSDKINYFTMIAVRVGMLQDEVLEALMKACTISVRYSAVRRQSELKPGDREPKILDYQTQQQKLLPMVATCYSIHFTAKYVAKFYDEVYGEIRKENFSLLPELHALTSGIKAFATEISSNGVEICRKACGGHGYSLYSGIPSLYTRICASCTYEGENTVLHLQVARFLLKCFAGAQSGTPLPTSTAYLSSPPAGGCHARTPADFLNPEVYLKAYEHRAYSLVASAANKMQSLLKSGSEQYVAWNRTSVELVKTSIAHSHLLTVKIFISALNLVSDHPEIKVVLKRLCDLYALHGIFTSAGDFLQHGYLSGKQLDMATTAYLGLLAELRKDAVLLVDAFDFTDDQLLSAIGTYDGNVYHNLLEWAQKNPENKKVNPVFETYLKPYMQSNQSKL</sequence>